<sequence>MASGDGAAARVEAGEARARQCICSPTTHAGSFRCRLHRRGGTLRGSVSCVQFSAGAESPQLLCPSLMRRSRSQQQLRHHPPASWMSSRSASDQQLLRYAGVERSASCQDFTQKEYYSGVPRSPSCHDFTR</sequence>
<dbReference type="AlphaFoldDB" id="J3LZC8"/>
<name>J3LZC8_ORYBR</name>
<evidence type="ECO:0000256" key="1">
    <source>
        <dbReference type="SAM" id="MobiDB-lite"/>
    </source>
</evidence>
<dbReference type="Proteomes" id="UP000006038">
    <property type="component" value="Chromosome 4"/>
</dbReference>
<accession>J3LZC8</accession>
<evidence type="ECO:0000313" key="2">
    <source>
        <dbReference type="EnsemblPlants" id="OB04G25030.1"/>
    </source>
</evidence>
<feature type="region of interest" description="Disordered" evidence="1">
    <location>
        <begin position="68"/>
        <end position="89"/>
    </location>
</feature>
<evidence type="ECO:0000313" key="3">
    <source>
        <dbReference type="Proteomes" id="UP000006038"/>
    </source>
</evidence>
<dbReference type="HOGENOM" id="CLU_2041770_0_0_1"/>
<reference evidence="2" key="1">
    <citation type="journal article" date="2013" name="Nat. Commun.">
        <title>Whole-genome sequencing of Oryza brachyantha reveals mechanisms underlying Oryza genome evolution.</title>
        <authorList>
            <person name="Chen J."/>
            <person name="Huang Q."/>
            <person name="Gao D."/>
            <person name="Wang J."/>
            <person name="Lang Y."/>
            <person name="Liu T."/>
            <person name="Li B."/>
            <person name="Bai Z."/>
            <person name="Luis Goicoechea J."/>
            <person name="Liang C."/>
            <person name="Chen C."/>
            <person name="Zhang W."/>
            <person name="Sun S."/>
            <person name="Liao Y."/>
            <person name="Zhang X."/>
            <person name="Yang L."/>
            <person name="Song C."/>
            <person name="Wang M."/>
            <person name="Shi J."/>
            <person name="Liu G."/>
            <person name="Liu J."/>
            <person name="Zhou H."/>
            <person name="Zhou W."/>
            <person name="Yu Q."/>
            <person name="An N."/>
            <person name="Chen Y."/>
            <person name="Cai Q."/>
            <person name="Wang B."/>
            <person name="Liu B."/>
            <person name="Min J."/>
            <person name="Huang Y."/>
            <person name="Wu H."/>
            <person name="Li Z."/>
            <person name="Zhang Y."/>
            <person name="Yin Y."/>
            <person name="Song W."/>
            <person name="Jiang J."/>
            <person name="Jackson S.A."/>
            <person name="Wing R.A."/>
            <person name="Wang J."/>
            <person name="Chen M."/>
        </authorList>
    </citation>
    <scope>NUCLEOTIDE SEQUENCE [LARGE SCALE GENOMIC DNA]</scope>
    <source>
        <strain evidence="2">cv. IRGC 101232</strain>
    </source>
</reference>
<organism evidence="2">
    <name type="scientific">Oryza brachyantha</name>
    <name type="common">malo sina</name>
    <dbReference type="NCBI Taxonomy" id="4533"/>
    <lineage>
        <taxon>Eukaryota</taxon>
        <taxon>Viridiplantae</taxon>
        <taxon>Streptophyta</taxon>
        <taxon>Embryophyta</taxon>
        <taxon>Tracheophyta</taxon>
        <taxon>Spermatophyta</taxon>
        <taxon>Magnoliopsida</taxon>
        <taxon>Liliopsida</taxon>
        <taxon>Poales</taxon>
        <taxon>Poaceae</taxon>
        <taxon>BOP clade</taxon>
        <taxon>Oryzoideae</taxon>
        <taxon>Oryzeae</taxon>
        <taxon>Oryzinae</taxon>
        <taxon>Oryza</taxon>
    </lineage>
</organism>
<dbReference type="PANTHER" id="PTHR33132:SF111">
    <property type="entry name" value="OS08G0167249 PROTEIN"/>
    <property type="match status" value="1"/>
</dbReference>
<dbReference type="OMA" id="DARQCIC"/>
<proteinExistence type="predicted"/>
<dbReference type="Gramene" id="OB04G25030.1">
    <property type="protein sequence ID" value="OB04G25030.1"/>
    <property type="gene ID" value="OB04G25030"/>
</dbReference>
<dbReference type="EnsemblPlants" id="OB04G25030.1">
    <property type="protein sequence ID" value="OB04G25030.1"/>
    <property type="gene ID" value="OB04G25030"/>
</dbReference>
<keyword evidence="3" id="KW-1185">Reference proteome</keyword>
<reference evidence="2" key="2">
    <citation type="submission" date="2013-04" db="UniProtKB">
        <authorList>
            <consortium name="EnsemblPlants"/>
        </authorList>
    </citation>
    <scope>IDENTIFICATION</scope>
</reference>
<dbReference type="PANTHER" id="PTHR33132">
    <property type="entry name" value="OSJNBB0118P14.9 PROTEIN"/>
    <property type="match status" value="1"/>
</dbReference>
<feature type="compositionally biased region" description="Basic residues" evidence="1">
    <location>
        <begin position="68"/>
        <end position="80"/>
    </location>
</feature>
<protein>
    <submittedName>
        <fullName evidence="2">Uncharacterized protein</fullName>
    </submittedName>
</protein>